<dbReference type="PROSITE" id="PS50110">
    <property type="entry name" value="RESPONSE_REGULATORY"/>
    <property type="match status" value="1"/>
</dbReference>
<name>A0A0D8HLJ0_9ACTN</name>
<keyword evidence="1" id="KW-0597">Phosphoprotein</keyword>
<dbReference type="SUPFAM" id="SSF52172">
    <property type="entry name" value="CheY-like"/>
    <property type="match status" value="1"/>
</dbReference>
<dbReference type="Pfam" id="PF00072">
    <property type="entry name" value="Response_reg"/>
    <property type="match status" value="1"/>
</dbReference>
<dbReference type="Gene3D" id="3.40.50.2300">
    <property type="match status" value="1"/>
</dbReference>
<dbReference type="PANTHER" id="PTHR43228">
    <property type="entry name" value="TWO-COMPONENT RESPONSE REGULATOR"/>
    <property type="match status" value="1"/>
</dbReference>
<dbReference type="InterPro" id="IPR011006">
    <property type="entry name" value="CheY-like_superfamily"/>
</dbReference>
<feature type="modified residue" description="4-aspartylphosphate" evidence="1">
    <location>
        <position position="53"/>
    </location>
</feature>
<feature type="domain" description="Response regulatory" evidence="2">
    <location>
        <begin position="3"/>
        <end position="120"/>
    </location>
</feature>
<dbReference type="SMART" id="SM00448">
    <property type="entry name" value="REC"/>
    <property type="match status" value="1"/>
</dbReference>
<dbReference type="PANTHER" id="PTHR43228:SF1">
    <property type="entry name" value="TWO-COMPONENT RESPONSE REGULATOR ARR22"/>
    <property type="match status" value="1"/>
</dbReference>
<protein>
    <recommendedName>
        <fullName evidence="2">Response regulatory domain-containing protein</fullName>
    </recommendedName>
</protein>
<gene>
    <name evidence="3" type="ORF">AXFE_12310</name>
</gene>
<dbReference type="OrthoDB" id="9800897at2"/>
<dbReference type="PATRIC" id="fig|1280514.3.peg.1609"/>
<dbReference type="InterPro" id="IPR052048">
    <property type="entry name" value="ST_Response_Regulator"/>
</dbReference>
<dbReference type="InterPro" id="IPR001789">
    <property type="entry name" value="Sig_transdc_resp-reg_receiver"/>
</dbReference>
<dbReference type="STRING" id="1280514.AXFE_12310"/>
<evidence type="ECO:0000313" key="4">
    <source>
        <dbReference type="Proteomes" id="UP000032360"/>
    </source>
</evidence>
<keyword evidence="4" id="KW-1185">Reference proteome</keyword>
<dbReference type="Proteomes" id="UP000032360">
    <property type="component" value="Unassembled WGS sequence"/>
</dbReference>
<dbReference type="EMBL" id="JXYS01000027">
    <property type="protein sequence ID" value="KJF17946.1"/>
    <property type="molecule type" value="Genomic_DNA"/>
</dbReference>
<organism evidence="3 4">
    <name type="scientific">Acidithrix ferrooxidans</name>
    <dbReference type="NCBI Taxonomy" id="1280514"/>
    <lineage>
        <taxon>Bacteria</taxon>
        <taxon>Bacillati</taxon>
        <taxon>Actinomycetota</taxon>
        <taxon>Acidimicrobiia</taxon>
        <taxon>Acidimicrobiales</taxon>
        <taxon>Acidimicrobiaceae</taxon>
        <taxon>Acidithrix</taxon>
    </lineage>
</organism>
<dbReference type="AlphaFoldDB" id="A0A0D8HLJ0"/>
<evidence type="ECO:0000313" key="3">
    <source>
        <dbReference type="EMBL" id="KJF17946.1"/>
    </source>
</evidence>
<dbReference type="GO" id="GO:0000160">
    <property type="term" value="P:phosphorelay signal transduction system"/>
    <property type="evidence" value="ECO:0007669"/>
    <property type="project" value="InterPro"/>
</dbReference>
<proteinExistence type="predicted"/>
<dbReference type="RefSeq" id="WP_052604991.1">
    <property type="nucleotide sequence ID" value="NZ_JXYS01000027.1"/>
</dbReference>
<sequence>MALALVIDDSSATRMILARILTELGYSVEKAENGADALHKLSKMAKPELILIDWNMPVMNGYEFLVKARSMAQFDDVTMMMVTTETEIEQVLKALEAGANEYVMKPFTKDVIDEKLSLLGLGAR</sequence>
<comment type="caution">
    <text evidence="3">The sequence shown here is derived from an EMBL/GenBank/DDBJ whole genome shotgun (WGS) entry which is preliminary data.</text>
</comment>
<evidence type="ECO:0000259" key="2">
    <source>
        <dbReference type="PROSITE" id="PS50110"/>
    </source>
</evidence>
<reference evidence="3 4" key="1">
    <citation type="submission" date="2015-01" db="EMBL/GenBank/DDBJ databases">
        <title>Draft genome of the acidophilic iron oxidizer Acidithrix ferrooxidans strain Py-F3.</title>
        <authorList>
            <person name="Poehlein A."/>
            <person name="Eisen S."/>
            <person name="Schloemann M."/>
            <person name="Johnson B.D."/>
            <person name="Daniel R."/>
            <person name="Muehling M."/>
        </authorList>
    </citation>
    <scope>NUCLEOTIDE SEQUENCE [LARGE SCALE GENOMIC DNA]</scope>
    <source>
        <strain evidence="3 4">Py-F3</strain>
    </source>
</reference>
<evidence type="ECO:0000256" key="1">
    <source>
        <dbReference type="PROSITE-ProRule" id="PRU00169"/>
    </source>
</evidence>
<accession>A0A0D8HLJ0</accession>